<organism evidence="1 2">
    <name type="scientific">Aliivibrio finisterrensis</name>
    <dbReference type="NCBI Taxonomy" id="511998"/>
    <lineage>
        <taxon>Bacteria</taxon>
        <taxon>Pseudomonadati</taxon>
        <taxon>Pseudomonadota</taxon>
        <taxon>Gammaproteobacteria</taxon>
        <taxon>Vibrionales</taxon>
        <taxon>Vibrionaceae</taxon>
        <taxon>Aliivibrio</taxon>
    </lineage>
</organism>
<evidence type="ECO:0000313" key="2">
    <source>
        <dbReference type="Proteomes" id="UP000434870"/>
    </source>
</evidence>
<dbReference type="RefSeq" id="WP_151655075.1">
    <property type="nucleotide sequence ID" value="NZ_WBVP01000008.1"/>
</dbReference>
<protein>
    <submittedName>
        <fullName evidence="1">Uncharacterized protein</fullName>
    </submittedName>
</protein>
<reference evidence="1 2" key="1">
    <citation type="submission" date="2019-09" db="EMBL/GenBank/DDBJ databases">
        <title>Genome of Aliivibrio finisterrensis LMG 23869 (type strain).</title>
        <authorList>
            <person name="Bowman J.P."/>
        </authorList>
    </citation>
    <scope>NUCLEOTIDE SEQUENCE [LARGE SCALE GENOMIC DNA]</scope>
    <source>
        <strain evidence="1 2">LMG 23869</strain>
    </source>
</reference>
<evidence type="ECO:0000313" key="1">
    <source>
        <dbReference type="EMBL" id="KAB2824728.1"/>
    </source>
</evidence>
<comment type="caution">
    <text evidence="1">The sequence shown here is derived from an EMBL/GenBank/DDBJ whole genome shotgun (WGS) entry which is preliminary data.</text>
</comment>
<sequence>MDSVTVALHQLNRAIDLYFNDRDFISTLTLSNSAQSILRKKLISQSQVKACEDVIFNKSVTTFQQNSKTEPCVSFHCLENEREWEEKATEVLMTCCDSVIKLSLPRSMQVSAFVRAKSKMFVCL</sequence>
<accession>A0A6N6RSX1</accession>
<dbReference type="Proteomes" id="UP000434870">
    <property type="component" value="Unassembled WGS sequence"/>
</dbReference>
<dbReference type="AlphaFoldDB" id="A0A6N6RSX1"/>
<name>A0A6N6RSX1_9GAMM</name>
<dbReference type="EMBL" id="WBVP01000008">
    <property type="protein sequence ID" value="KAB2824728.1"/>
    <property type="molecule type" value="Genomic_DNA"/>
</dbReference>
<proteinExistence type="predicted"/>
<gene>
    <name evidence="1" type="ORF">F8B77_09020</name>
</gene>